<protein>
    <submittedName>
        <fullName evidence="1">Uncharacterized protein</fullName>
    </submittedName>
</protein>
<proteinExistence type="predicted"/>
<dbReference type="AlphaFoldDB" id="A0A397UR28"/>
<comment type="caution">
    <text evidence="1">The sequence shown here is derived from an EMBL/GenBank/DDBJ whole genome shotgun (WGS) entry which is preliminary data.</text>
</comment>
<name>A0A397UR28_9GLOM</name>
<dbReference type="Proteomes" id="UP000266673">
    <property type="component" value="Unassembled WGS sequence"/>
</dbReference>
<gene>
    <name evidence="1" type="ORF">C2G38_2200054</name>
</gene>
<evidence type="ECO:0000313" key="2">
    <source>
        <dbReference type="Proteomes" id="UP000266673"/>
    </source>
</evidence>
<sequence>MSNTSLSVTTSYQHKLGKSEYLKKSENKSNSLEKTFRKRTLQCSQAGLAESKEYFLCLLSEIFLMILNSNRIITPSKYRCSKNRALLKEEFDDHVTWMYDDIYNIIYHLEGSDLEKREIDAEEFVKILDQFKYDDAEFFYYIDVNEDTKRLEQAI</sequence>
<dbReference type="EMBL" id="QKWP01001002">
    <property type="protein sequence ID" value="RIB12650.1"/>
    <property type="molecule type" value="Genomic_DNA"/>
</dbReference>
<evidence type="ECO:0000313" key="1">
    <source>
        <dbReference type="EMBL" id="RIB12650.1"/>
    </source>
</evidence>
<dbReference type="OrthoDB" id="128308at2759"/>
<keyword evidence="2" id="KW-1185">Reference proteome</keyword>
<accession>A0A397UR28</accession>
<organism evidence="1 2">
    <name type="scientific">Gigaspora rosea</name>
    <dbReference type="NCBI Taxonomy" id="44941"/>
    <lineage>
        <taxon>Eukaryota</taxon>
        <taxon>Fungi</taxon>
        <taxon>Fungi incertae sedis</taxon>
        <taxon>Mucoromycota</taxon>
        <taxon>Glomeromycotina</taxon>
        <taxon>Glomeromycetes</taxon>
        <taxon>Diversisporales</taxon>
        <taxon>Gigasporaceae</taxon>
        <taxon>Gigaspora</taxon>
    </lineage>
</organism>
<reference evidence="1 2" key="1">
    <citation type="submission" date="2018-06" db="EMBL/GenBank/DDBJ databases">
        <title>Comparative genomics reveals the genomic features of Rhizophagus irregularis, R. cerebriforme, R. diaphanum and Gigaspora rosea, and their symbiotic lifestyle signature.</title>
        <authorList>
            <person name="Morin E."/>
            <person name="San Clemente H."/>
            <person name="Chen E.C.H."/>
            <person name="De La Providencia I."/>
            <person name="Hainaut M."/>
            <person name="Kuo A."/>
            <person name="Kohler A."/>
            <person name="Murat C."/>
            <person name="Tang N."/>
            <person name="Roy S."/>
            <person name="Loubradou J."/>
            <person name="Henrissat B."/>
            <person name="Grigoriev I.V."/>
            <person name="Corradi N."/>
            <person name="Roux C."/>
            <person name="Martin F.M."/>
        </authorList>
    </citation>
    <scope>NUCLEOTIDE SEQUENCE [LARGE SCALE GENOMIC DNA]</scope>
    <source>
        <strain evidence="1 2">DAOM 194757</strain>
    </source>
</reference>